<evidence type="ECO:0000313" key="1">
    <source>
        <dbReference type="EMBL" id="GIX70745.1"/>
    </source>
</evidence>
<dbReference type="EMBL" id="BPLR01002165">
    <property type="protein sequence ID" value="GIX70745.1"/>
    <property type="molecule type" value="Genomic_DNA"/>
</dbReference>
<dbReference type="AlphaFoldDB" id="A0AAV4MFY0"/>
<name>A0AAV4MFY0_CAEEX</name>
<organism evidence="1 2">
    <name type="scientific">Caerostris extrusa</name>
    <name type="common">Bark spider</name>
    <name type="synonym">Caerostris bankana</name>
    <dbReference type="NCBI Taxonomy" id="172846"/>
    <lineage>
        <taxon>Eukaryota</taxon>
        <taxon>Metazoa</taxon>
        <taxon>Ecdysozoa</taxon>
        <taxon>Arthropoda</taxon>
        <taxon>Chelicerata</taxon>
        <taxon>Arachnida</taxon>
        <taxon>Araneae</taxon>
        <taxon>Araneomorphae</taxon>
        <taxon>Entelegynae</taxon>
        <taxon>Araneoidea</taxon>
        <taxon>Araneidae</taxon>
        <taxon>Caerostris</taxon>
    </lineage>
</organism>
<accession>A0AAV4MFY0</accession>
<keyword evidence="2" id="KW-1185">Reference proteome</keyword>
<evidence type="ECO:0000313" key="2">
    <source>
        <dbReference type="Proteomes" id="UP001054945"/>
    </source>
</evidence>
<dbReference type="Proteomes" id="UP001054945">
    <property type="component" value="Unassembled WGS sequence"/>
</dbReference>
<proteinExistence type="predicted"/>
<gene>
    <name evidence="1" type="ORF">CEXT_645891</name>
</gene>
<protein>
    <submittedName>
        <fullName evidence="1">Uncharacterized protein</fullName>
    </submittedName>
</protein>
<comment type="caution">
    <text evidence="1">The sequence shown here is derived from an EMBL/GenBank/DDBJ whole genome shotgun (WGS) entry which is preliminary data.</text>
</comment>
<reference evidence="1 2" key="1">
    <citation type="submission" date="2021-06" db="EMBL/GenBank/DDBJ databases">
        <title>Caerostris extrusa draft genome.</title>
        <authorList>
            <person name="Kono N."/>
            <person name="Arakawa K."/>
        </authorList>
    </citation>
    <scope>NUCLEOTIDE SEQUENCE [LARGE SCALE GENOMIC DNA]</scope>
</reference>
<sequence length="212" mass="23458">METLETSSLHETTLVNRPPPPTPSIIALCKCDTPLLKSAPAGKRHLLQFQVPLASLPRAVVFLRISTVEFLSFEKVLRGGRPERAALARKDLFPGSVLGRGHEKQCWTSIIHSVKKCRRRQPNAIRWTRISRVADSSDPARYPVSSSSSAPLSSPSLGENRFINLGRLGPSHLEDLGEWMDELPRSMHLYPFISHLCTVMTSGQSTCATHIG</sequence>